<dbReference type="InterPro" id="IPR006461">
    <property type="entry name" value="PLAC_motif_containing"/>
</dbReference>
<dbReference type="GO" id="GO:0051762">
    <property type="term" value="P:sesquiterpene biosynthetic process"/>
    <property type="evidence" value="ECO:0000318"/>
    <property type="project" value="GO_Central"/>
</dbReference>
<name>A0A0Q3HWE7_BRADI</name>
<dbReference type="Pfam" id="PF11204">
    <property type="entry name" value="DUF2985"/>
    <property type="match status" value="1"/>
</dbReference>
<protein>
    <submittedName>
        <fullName evidence="2 3">Uncharacterized protein</fullName>
    </submittedName>
</protein>
<accession>A0A0Q3HWE7</accession>
<reference evidence="2" key="2">
    <citation type="submission" date="2017-06" db="EMBL/GenBank/DDBJ databases">
        <title>WGS assembly of Brachypodium distachyon.</title>
        <authorList>
            <consortium name="The International Brachypodium Initiative"/>
            <person name="Lucas S."/>
            <person name="Harmon-Smith M."/>
            <person name="Lail K."/>
            <person name="Tice H."/>
            <person name="Grimwood J."/>
            <person name="Bruce D."/>
            <person name="Barry K."/>
            <person name="Shu S."/>
            <person name="Lindquist E."/>
            <person name="Wang M."/>
            <person name="Pitluck S."/>
            <person name="Vogel J.P."/>
            <person name="Garvin D.F."/>
            <person name="Mockler T.C."/>
            <person name="Schmutz J."/>
            <person name="Rokhsar D."/>
            <person name="Bevan M.W."/>
        </authorList>
    </citation>
    <scope>NUCLEOTIDE SEQUENCE</scope>
    <source>
        <strain evidence="2">Bd21</strain>
    </source>
</reference>
<sequence>MGSEERSPKQQQINGGGEGRTGKKKERLLDFLRAEPAPTTNSKGGAFLARVATLRTRAAARLLRERRRAVDWRGLRRRAAAWARHPMNAALLAWLAFVAGGVGLVFLLMVGALDGAVPEQARRRRWAEVANQMLNALFTVMCVYQHPQLCHHLALLLRWRAPGDPAELRAVYRKNAGAGEEEEEGALRNERAHVAVVVALLHGTCLAQYASCALFWLLRPGERPAWAVNLAMGLGLAFPVAAGLYSLYGPLKARPPGPDPAAAGPVADEEKAAMATAGTGRRRRKEVGGPEWAGGLLAGLGDDPAAAAMSACCGFCVFGWNMERLGLGNMYVHVFTFALLCAAPLLVFAGAALSIARDDADHAGAAGELWWYLAGAAGALLSVLGLAYGGFWRSRMRRRFGLPAEDELLRCAGGRIIRCPAADYGKWLLCAPCALAQEVRTGNLYDVEGGSFYAREEEEEEEEEKPAMAPLEREGSLGALLAGECAVAVDMPPEPARVNR</sequence>
<dbReference type="InterPro" id="IPR021369">
    <property type="entry name" value="DUF2985"/>
</dbReference>
<evidence type="ECO:0000313" key="4">
    <source>
        <dbReference type="Proteomes" id="UP000008810"/>
    </source>
</evidence>
<dbReference type="KEGG" id="bdi:112272424"/>
<dbReference type="Proteomes" id="UP000008810">
    <property type="component" value="Chromosome 4"/>
</dbReference>
<dbReference type="Pfam" id="PF04749">
    <property type="entry name" value="PLAC8"/>
    <property type="match status" value="1"/>
</dbReference>
<evidence type="ECO:0000313" key="3">
    <source>
        <dbReference type="EnsemblPlants" id="KQJ92603"/>
    </source>
</evidence>
<dbReference type="AlphaFoldDB" id="A0A0Q3HWE7"/>
<dbReference type="GO" id="GO:0009975">
    <property type="term" value="F:cyclase activity"/>
    <property type="evidence" value="ECO:0000318"/>
    <property type="project" value="GO_Central"/>
</dbReference>
<dbReference type="STRING" id="15368.A0A0Q3HWE7"/>
<dbReference type="EMBL" id="CM000883">
    <property type="protein sequence ID" value="KQJ92603.1"/>
    <property type="molecule type" value="Genomic_DNA"/>
</dbReference>
<evidence type="ECO:0000313" key="2">
    <source>
        <dbReference type="EMBL" id="KQJ92603.1"/>
    </source>
</evidence>
<reference evidence="3" key="3">
    <citation type="submission" date="2018-08" db="UniProtKB">
        <authorList>
            <consortium name="EnsemblPlants"/>
        </authorList>
    </citation>
    <scope>IDENTIFICATION</scope>
    <source>
        <strain evidence="3">cv. Bd21</strain>
    </source>
</reference>
<gene>
    <name evidence="3" type="primary">LOC112272424</name>
    <name evidence="2" type="ORF">BRADI_4g44704v3</name>
</gene>
<dbReference type="EnsemblPlants" id="KQJ92603">
    <property type="protein sequence ID" value="KQJ92603"/>
    <property type="gene ID" value="BRADI_4g44704v3"/>
</dbReference>
<dbReference type="FunCoup" id="A0A0Q3HWE7">
    <property type="interactions" value="699"/>
</dbReference>
<dbReference type="GeneID" id="112272424"/>
<dbReference type="PANTHER" id="PTHR31045">
    <property type="entry name" value="PLAC8 FAMILY PROTEIN-RELATED"/>
    <property type="match status" value="1"/>
</dbReference>
<dbReference type="RefSeq" id="XP_024318917.1">
    <property type="nucleotide sequence ID" value="XM_024463149.1"/>
</dbReference>
<dbReference type="NCBIfam" id="TIGR01571">
    <property type="entry name" value="A_thal_Cys_rich"/>
    <property type="match status" value="1"/>
</dbReference>
<dbReference type="Gramene" id="KQJ92603">
    <property type="protein sequence ID" value="KQJ92603"/>
    <property type="gene ID" value="BRADI_4g44704v3"/>
</dbReference>
<feature type="region of interest" description="Disordered" evidence="1">
    <location>
        <begin position="258"/>
        <end position="287"/>
    </location>
</feature>
<reference evidence="2 3" key="1">
    <citation type="journal article" date="2010" name="Nature">
        <title>Genome sequencing and analysis of the model grass Brachypodium distachyon.</title>
        <authorList>
            <consortium name="International Brachypodium Initiative"/>
        </authorList>
    </citation>
    <scope>NUCLEOTIDE SEQUENCE [LARGE SCALE GENOMIC DNA]</scope>
    <source>
        <strain evidence="2 3">Bd21</strain>
    </source>
</reference>
<organism evidence="2">
    <name type="scientific">Brachypodium distachyon</name>
    <name type="common">Purple false brome</name>
    <name type="synonym">Trachynia distachya</name>
    <dbReference type="NCBI Taxonomy" id="15368"/>
    <lineage>
        <taxon>Eukaryota</taxon>
        <taxon>Viridiplantae</taxon>
        <taxon>Streptophyta</taxon>
        <taxon>Embryophyta</taxon>
        <taxon>Tracheophyta</taxon>
        <taxon>Spermatophyta</taxon>
        <taxon>Magnoliopsida</taxon>
        <taxon>Liliopsida</taxon>
        <taxon>Poales</taxon>
        <taxon>Poaceae</taxon>
        <taxon>BOP clade</taxon>
        <taxon>Pooideae</taxon>
        <taxon>Stipodae</taxon>
        <taxon>Brachypodieae</taxon>
        <taxon>Brachypodium</taxon>
    </lineage>
</organism>
<feature type="region of interest" description="Disordered" evidence="1">
    <location>
        <begin position="1"/>
        <end position="27"/>
    </location>
</feature>
<keyword evidence="4" id="KW-1185">Reference proteome</keyword>
<proteinExistence type="predicted"/>
<dbReference type="OrthoDB" id="6407410at2759"/>
<evidence type="ECO:0000256" key="1">
    <source>
        <dbReference type="SAM" id="MobiDB-lite"/>
    </source>
</evidence>
<dbReference type="PANTHER" id="PTHR31045:SF16">
    <property type="entry name" value="OS12G0109633 PROTEIN"/>
    <property type="match status" value="1"/>
</dbReference>